<gene>
    <name evidence="3" type="ORF">C7S10_20065</name>
</gene>
<dbReference type="EMBL" id="PYXZ01000011">
    <property type="protein sequence ID" value="PUA79314.1"/>
    <property type="molecule type" value="Genomic_DNA"/>
</dbReference>
<evidence type="ECO:0000313" key="4">
    <source>
        <dbReference type="Proteomes" id="UP000244867"/>
    </source>
</evidence>
<feature type="domain" description="Solute-binding protein family 3/N-terminal" evidence="2">
    <location>
        <begin position="13"/>
        <end position="227"/>
    </location>
</feature>
<dbReference type="OrthoDB" id="571173at2"/>
<dbReference type="InterPro" id="IPR001638">
    <property type="entry name" value="Solute-binding_3/MltF_N"/>
</dbReference>
<organism evidence="3 4">
    <name type="scientific">Nocardioides currus</name>
    <dbReference type="NCBI Taxonomy" id="2133958"/>
    <lineage>
        <taxon>Bacteria</taxon>
        <taxon>Bacillati</taxon>
        <taxon>Actinomycetota</taxon>
        <taxon>Actinomycetes</taxon>
        <taxon>Propionibacteriales</taxon>
        <taxon>Nocardioidaceae</taxon>
        <taxon>Nocardioides</taxon>
    </lineage>
</organism>
<evidence type="ECO:0000313" key="3">
    <source>
        <dbReference type="EMBL" id="PUA79314.1"/>
    </source>
</evidence>
<keyword evidence="1" id="KW-0732">Signal</keyword>
<proteinExistence type="predicted"/>
<comment type="caution">
    <text evidence="3">The sequence shown here is derived from an EMBL/GenBank/DDBJ whole genome shotgun (WGS) entry which is preliminary data.</text>
</comment>
<name>A0A2R7YST0_9ACTN</name>
<reference evidence="3 4" key="1">
    <citation type="submission" date="2018-03" db="EMBL/GenBank/DDBJ databases">
        <authorList>
            <person name="Keele B.F."/>
        </authorList>
    </citation>
    <scope>NUCLEOTIDE SEQUENCE [LARGE SCALE GENOMIC DNA]</scope>
    <source>
        <strain evidence="3 4">IB-3</strain>
    </source>
</reference>
<accession>A0A2R7YST0</accession>
<dbReference type="SMART" id="SM00062">
    <property type="entry name" value="PBPb"/>
    <property type="match status" value="1"/>
</dbReference>
<dbReference type="PANTHER" id="PTHR35936">
    <property type="entry name" value="MEMBRANE-BOUND LYTIC MUREIN TRANSGLYCOSYLASE F"/>
    <property type="match status" value="1"/>
</dbReference>
<dbReference type="Gene3D" id="3.40.190.10">
    <property type="entry name" value="Periplasmic binding protein-like II"/>
    <property type="match status" value="2"/>
</dbReference>
<protein>
    <submittedName>
        <fullName evidence="3">ABC transporter substrate-binding protein</fullName>
    </submittedName>
</protein>
<dbReference type="SUPFAM" id="SSF53850">
    <property type="entry name" value="Periplasmic binding protein-like II"/>
    <property type="match status" value="1"/>
</dbReference>
<keyword evidence="4" id="KW-1185">Reference proteome</keyword>
<dbReference type="Proteomes" id="UP000244867">
    <property type="component" value="Unassembled WGS sequence"/>
</dbReference>
<dbReference type="AlphaFoldDB" id="A0A2R7YST0"/>
<sequence>MDDIAASLAPTGTLRASINLGNPVLAGGTPDEPSGITVALAREIGRRLQVEVELLCFDAAKDSVAAIVDGRADLGFLAIDPGRPLSFTAPYVLIEGVYVVGEDSTIATADDVDGFGIRVGVKEGSAYDLHLTRTLQHAAIDRGPEGIDTYVERHLDVGAGIRQPMTEWVAAHPGHRVLEPAFMQIRQAVAVPQDRPDAAVAWLRALVDELLATGFVAQALEDAGQERGLAAVSER</sequence>
<dbReference type="RefSeq" id="WP_108346345.1">
    <property type="nucleotide sequence ID" value="NZ_PYXZ01000011.1"/>
</dbReference>
<evidence type="ECO:0000256" key="1">
    <source>
        <dbReference type="ARBA" id="ARBA00022729"/>
    </source>
</evidence>
<dbReference type="PANTHER" id="PTHR35936:SF17">
    <property type="entry name" value="ARGININE-BINDING EXTRACELLULAR PROTEIN ARTP"/>
    <property type="match status" value="1"/>
</dbReference>
<evidence type="ECO:0000259" key="2">
    <source>
        <dbReference type="SMART" id="SM00062"/>
    </source>
</evidence>